<dbReference type="GO" id="GO:0016740">
    <property type="term" value="F:transferase activity"/>
    <property type="evidence" value="ECO:0007669"/>
    <property type="project" value="UniProtKB-KW"/>
</dbReference>
<keyword evidence="1 2" id="KW-0315">Glutamine amidotransferase</keyword>
<dbReference type="GO" id="GO:0140282">
    <property type="term" value="F:carbon-nitrogen ligase activity on lipid II"/>
    <property type="evidence" value="ECO:0007669"/>
    <property type="project" value="UniProtKB-UniRule"/>
</dbReference>
<comment type="subunit">
    <text evidence="2">Forms a heterodimer with MurT.</text>
</comment>
<keyword evidence="2" id="KW-0378">Hydrolase</keyword>
<dbReference type="InterPro" id="IPR043702">
    <property type="entry name" value="Lipid_II_synth_GatD"/>
</dbReference>
<dbReference type="OrthoDB" id="9782045at2"/>
<dbReference type="EC" id="3.5.1.2" evidence="2"/>
<dbReference type="InterPro" id="IPR011698">
    <property type="entry name" value="GATase_3"/>
</dbReference>
<evidence type="ECO:0000256" key="2">
    <source>
        <dbReference type="HAMAP-Rule" id="MF_02213"/>
    </source>
</evidence>
<comment type="catalytic activity">
    <reaction evidence="2">
        <text>beta-D-GlcNAc-(1-&gt;4)-Mur2Ac(oyl-L-Ala-gamma-D-Glu-L-Lys-D-Ala-D-Ala)-di-trans,octa-cis-undecaprenyl diphosphate + L-glutamine + ATP + H2O = beta-D-GlcNAc-(1-&gt;4)-Mur2Ac(oyl-L-Ala-D-isoglutaminyl-L-Lys-D-Ala-D-Ala)-di-trans,octa-cis-undecaprenyl diphosphate + L-glutamate + ADP + phosphate + H(+)</text>
        <dbReference type="Rhea" id="RHEA:57928"/>
        <dbReference type="ChEBI" id="CHEBI:15377"/>
        <dbReference type="ChEBI" id="CHEBI:15378"/>
        <dbReference type="ChEBI" id="CHEBI:29985"/>
        <dbReference type="ChEBI" id="CHEBI:30616"/>
        <dbReference type="ChEBI" id="CHEBI:43474"/>
        <dbReference type="ChEBI" id="CHEBI:58359"/>
        <dbReference type="ChEBI" id="CHEBI:60033"/>
        <dbReference type="ChEBI" id="CHEBI:62233"/>
        <dbReference type="ChEBI" id="CHEBI:456216"/>
        <dbReference type="EC" id="6.3.5.13"/>
    </reaction>
</comment>
<evidence type="ECO:0000313" key="4">
    <source>
        <dbReference type="EMBL" id="TFD26041.1"/>
    </source>
</evidence>
<feature type="binding site" evidence="2">
    <location>
        <position position="133"/>
    </location>
    <ligand>
        <name>substrate</name>
    </ligand>
</feature>
<comment type="caution">
    <text evidence="2">Lacks conserved residue(s) required for the propagation of feature annotation.</text>
</comment>
<proteinExistence type="inferred from homology"/>
<name>A0A4R8ZFZ8_9MICO</name>
<dbReference type="UniPathway" id="UPA00219"/>
<comment type="caution">
    <text evidence="4">The sequence shown here is derived from an EMBL/GenBank/DDBJ whole genome shotgun (WGS) entry which is preliminary data.</text>
</comment>
<evidence type="ECO:0000259" key="3">
    <source>
        <dbReference type="Pfam" id="PF07685"/>
    </source>
</evidence>
<protein>
    <recommendedName>
        <fullName evidence="2">Lipid II isoglutaminyl synthase (glutamine-hydrolyzing) subunit GatD</fullName>
        <ecNumber evidence="2">6.3.5.13</ecNumber>
    </recommendedName>
    <alternativeName>
        <fullName evidence="2">Lipid II isoglutaminyl synthase glutaminase subunit</fullName>
        <ecNumber evidence="2">3.5.1.2</ecNumber>
    </alternativeName>
</protein>
<accession>A0A4R8ZFZ8</accession>
<comment type="similarity">
    <text evidence="2">Belongs to the CobB/CobQ family. GatD subfamily.</text>
</comment>
<keyword evidence="2" id="KW-0573">Peptidoglycan synthesis</keyword>
<comment type="function">
    <text evidence="2">The lipid II isoglutaminyl synthase complex catalyzes the formation of alpha-D-isoglutamine in the cell wall lipid II stem peptide. The GatD subunit catalyzes the hydrolysis of glutamine to glutamate and ammonia. The resulting ammonia molecule is channeled to the active site of MurT.</text>
</comment>
<dbReference type="InterPro" id="IPR029062">
    <property type="entry name" value="Class_I_gatase-like"/>
</dbReference>
<keyword evidence="4" id="KW-0808">Transferase</keyword>
<gene>
    <name evidence="2" type="primary">gatD</name>
    <name evidence="4" type="ORF">E3T27_09670</name>
</gene>
<dbReference type="SUPFAM" id="SSF52317">
    <property type="entry name" value="Class I glutamine amidotransferase-like"/>
    <property type="match status" value="1"/>
</dbReference>
<dbReference type="Proteomes" id="UP000298424">
    <property type="component" value="Unassembled WGS sequence"/>
</dbReference>
<feature type="active site" evidence="2">
    <location>
        <position position="198"/>
    </location>
</feature>
<dbReference type="RefSeq" id="WP_134572384.1">
    <property type="nucleotide sequence ID" value="NZ_SOGT01000011.1"/>
</dbReference>
<keyword evidence="2" id="KW-0436">Ligase</keyword>
<dbReference type="EC" id="6.3.5.13" evidence="2"/>
<dbReference type="Pfam" id="PF07685">
    <property type="entry name" value="GATase_3"/>
    <property type="match status" value="1"/>
</dbReference>
<comment type="catalytic activity">
    <reaction evidence="2">
        <text>L-glutamine + H2O = L-glutamate + NH4(+)</text>
        <dbReference type="Rhea" id="RHEA:15889"/>
        <dbReference type="ChEBI" id="CHEBI:15377"/>
        <dbReference type="ChEBI" id="CHEBI:28938"/>
        <dbReference type="ChEBI" id="CHEBI:29985"/>
        <dbReference type="ChEBI" id="CHEBI:58359"/>
        <dbReference type="EC" id="3.5.1.2"/>
    </reaction>
</comment>
<feature type="domain" description="CobB/CobQ-like glutamine amidotransferase" evidence="3">
    <location>
        <begin position="45"/>
        <end position="205"/>
    </location>
</feature>
<comment type="pathway">
    <text evidence="2">Cell wall biogenesis; peptidoglycan biosynthesis.</text>
</comment>
<dbReference type="HAMAP" id="MF_02213">
    <property type="entry name" value="Lipid_II_synth_GatD"/>
    <property type="match status" value="1"/>
</dbReference>
<dbReference type="GO" id="GO:0008360">
    <property type="term" value="P:regulation of cell shape"/>
    <property type="evidence" value="ECO:0007669"/>
    <property type="project" value="UniProtKB-KW"/>
</dbReference>
<evidence type="ECO:0000256" key="1">
    <source>
        <dbReference type="ARBA" id="ARBA00022962"/>
    </source>
</evidence>
<keyword evidence="2" id="KW-0961">Cell wall biogenesis/degradation</keyword>
<organism evidence="4 5">
    <name type="scientific">Cryobacterium lyxosi</name>
    <dbReference type="NCBI Taxonomy" id="1259228"/>
    <lineage>
        <taxon>Bacteria</taxon>
        <taxon>Bacillati</taxon>
        <taxon>Actinomycetota</taxon>
        <taxon>Actinomycetes</taxon>
        <taxon>Micrococcales</taxon>
        <taxon>Microbacteriaceae</taxon>
        <taxon>Cryobacterium</taxon>
    </lineage>
</organism>
<evidence type="ECO:0000313" key="5">
    <source>
        <dbReference type="Proteomes" id="UP000298424"/>
    </source>
</evidence>
<dbReference type="GO" id="GO:0071555">
    <property type="term" value="P:cell wall organization"/>
    <property type="evidence" value="ECO:0007669"/>
    <property type="project" value="UniProtKB-KW"/>
</dbReference>
<reference evidence="4 5" key="1">
    <citation type="submission" date="2019-03" db="EMBL/GenBank/DDBJ databases">
        <title>Genomics of glacier-inhabiting Cryobacterium strains.</title>
        <authorList>
            <person name="Liu Q."/>
            <person name="Xin Y.-H."/>
        </authorList>
    </citation>
    <scope>NUCLEOTIDE SEQUENCE [LARGE SCALE GENOMIC DNA]</scope>
    <source>
        <strain evidence="4 5">TMT1-1</strain>
    </source>
</reference>
<dbReference type="AlphaFoldDB" id="A0A4R8ZFZ8"/>
<keyword evidence="5" id="KW-1185">Reference proteome</keyword>
<dbReference type="GO" id="GO:0004359">
    <property type="term" value="F:glutaminase activity"/>
    <property type="evidence" value="ECO:0007669"/>
    <property type="project" value="UniProtKB-UniRule"/>
</dbReference>
<sequence length="253" mass="26990">MTATSLDRPFTVVSLLPRLLDTNGDAGNARVLAQRIRWSGHDALVVDVHSRADLPEHVDAVSVGSGTDAALLPVRDALRTLVEELRIWSNSGVPILAVGTGWELLSWGIDRADGTVLEGLGLVAGHAVPRATRVTDDIIVASKYGRLIGFENHARDYVGAEASPLGRVIYGTGNSDPRANGPQIEGLTMGEVFCTHLHGPVLARNPALADHLLQAAFDRFGLRYSRGATSESVDEIARAARNQVAVRLGQSPE</sequence>
<dbReference type="GO" id="GO:0009252">
    <property type="term" value="P:peptidoglycan biosynthetic process"/>
    <property type="evidence" value="ECO:0007669"/>
    <property type="project" value="UniProtKB-UniRule"/>
</dbReference>
<dbReference type="EMBL" id="SOGT01000011">
    <property type="protein sequence ID" value="TFD26041.1"/>
    <property type="molecule type" value="Genomic_DNA"/>
</dbReference>
<keyword evidence="2" id="KW-0133">Cell shape</keyword>